<dbReference type="SMART" id="SM00220">
    <property type="entry name" value="S_TKc"/>
    <property type="match status" value="1"/>
</dbReference>
<dbReference type="Gene3D" id="1.10.510.10">
    <property type="entry name" value="Transferase(Phosphotransferase) domain 1"/>
    <property type="match status" value="1"/>
</dbReference>
<comment type="caution">
    <text evidence="2">The sequence shown here is derived from an EMBL/GenBank/DDBJ whole genome shotgun (WGS) entry which is preliminary data.</text>
</comment>
<dbReference type="OrthoDB" id="2355087at2759"/>
<dbReference type="InterPro" id="IPR000719">
    <property type="entry name" value="Prot_kinase_dom"/>
</dbReference>
<keyword evidence="3" id="KW-1185">Reference proteome</keyword>
<dbReference type="SUPFAM" id="SSF56112">
    <property type="entry name" value="Protein kinase-like (PK-like)"/>
    <property type="match status" value="1"/>
</dbReference>
<feature type="domain" description="Protein kinase" evidence="1">
    <location>
        <begin position="1"/>
        <end position="234"/>
    </location>
</feature>
<reference evidence="2" key="1">
    <citation type="submission" date="2021-06" db="EMBL/GenBank/DDBJ databases">
        <authorList>
            <person name="Kallberg Y."/>
            <person name="Tangrot J."/>
            <person name="Rosling A."/>
        </authorList>
    </citation>
    <scope>NUCLEOTIDE SEQUENCE</scope>
    <source>
        <strain evidence="2">IN212</strain>
    </source>
</reference>
<proteinExistence type="predicted"/>
<dbReference type="GO" id="GO:0004672">
    <property type="term" value="F:protein kinase activity"/>
    <property type="evidence" value="ECO:0007669"/>
    <property type="project" value="InterPro"/>
</dbReference>
<dbReference type="Proteomes" id="UP000789396">
    <property type="component" value="Unassembled WGS sequence"/>
</dbReference>
<dbReference type="InterPro" id="IPR011009">
    <property type="entry name" value="Kinase-like_dom_sf"/>
</dbReference>
<dbReference type="PROSITE" id="PS00108">
    <property type="entry name" value="PROTEIN_KINASE_ST"/>
    <property type="match status" value="1"/>
</dbReference>
<dbReference type="Pfam" id="PF00069">
    <property type="entry name" value="Pkinase"/>
    <property type="match status" value="1"/>
</dbReference>
<dbReference type="PROSITE" id="PS50011">
    <property type="entry name" value="PROTEIN_KINASE_DOM"/>
    <property type="match status" value="1"/>
</dbReference>
<dbReference type="EMBL" id="CAJVPZ010009203">
    <property type="protein sequence ID" value="CAG8606418.1"/>
    <property type="molecule type" value="Genomic_DNA"/>
</dbReference>
<name>A0A9N9CPJ1_9GLOM</name>
<dbReference type="AlphaFoldDB" id="A0A9N9CPJ1"/>
<dbReference type="PANTHER" id="PTHR44167">
    <property type="entry name" value="OVARIAN-SPECIFIC SERINE/THREONINE-PROTEIN KINASE LOK-RELATED"/>
    <property type="match status" value="1"/>
</dbReference>
<protein>
    <submittedName>
        <fullName evidence="2">18976_t:CDS:1</fullName>
    </submittedName>
</protein>
<evidence type="ECO:0000313" key="2">
    <source>
        <dbReference type="EMBL" id="CAG8606418.1"/>
    </source>
</evidence>
<sequence length="239" mass="27373">MPQDFYSRISEEATIISKLKHPNIVEFLDSWKGPEHTIVILEFMKGGSLLAFINKEREIKFDVWIGLAYQICDAIQYMHDNGYMHRDIKASNIMFKDKSYKLVKLIDFGLTKAFTKTEQPDDSIEYTATGTPAYMPYEIAKELINNKKSCHYTCAVDMWSFGVLNYHALTGNMPFMGEDAQENLVLAKIVKEEINYSPLLELNLQCAVEFISGLCCKDPESRLTANDAMNHVIFQGLRK</sequence>
<dbReference type="GO" id="GO:0005524">
    <property type="term" value="F:ATP binding"/>
    <property type="evidence" value="ECO:0007669"/>
    <property type="project" value="InterPro"/>
</dbReference>
<dbReference type="InterPro" id="IPR008271">
    <property type="entry name" value="Ser/Thr_kinase_AS"/>
</dbReference>
<organism evidence="2 3">
    <name type="scientific">Racocetra fulgida</name>
    <dbReference type="NCBI Taxonomy" id="60492"/>
    <lineage>
        <taxon>Eukaryota</taxon>
        <taxon>Fungi</taxon>
        <taxon>Fungi incertae sedis</taxon>
        <taxon>Mucoromycota</taxon>
        <taxon>Glomeromycotina</taxon>
        <taxon>Glomeromycetes</taxon>
        <taxon>Diversisporales</taxon>
        <taxon>Gigasporaceae</taxon>
        <taxon>Racocetra</taxon>
    </lineage>
</organism>
<evidence type="ECO:0000259" key="1">
    <source>
        <dbReference type="PROSITE" id="PS50011"/>
    </source>
</evidence>
<accession>A0A9N9CPJ1</accession>
<dbReference type="PANTHER" id="PTHR44167:SF24">
    <property type="entry name" value="SERINE_THREONINE-PROTEIN KINASE CHK2"/>
    <property type="match status" value="1"/>
</dbReference>
<evidence type="ECO:0000313" key="3">
    <source>
        <dbReference type="Proteomes" id="UP000789396"/>
    </source>
</evidence>
<gene>
    <name evidence="2" type="ORF">RFULGI_LOCUS6807</name>
</gene>